<dbReference type="CDD" id="cd01236">
    <property type="entry name" value="PH_RIP"/>
    <property type="match status" value="1"/>
</dbReference>
<feature type="region of interest" description="Disordered" evidence="8">
    <location>
        <begin position="150"/>
        <end position="292"/>
    </location>
</feature>
<feature type="coiled-coil region" evidence="7">
    <location>
        <begin position="653"/>
        <end position="694"/>
    </location>
</feature>
<feature type="compositionally biased region" description="Basic and acidic residues" evidence="8">
    <location>
        <begin position="499"/>
        <end position="526"/>
    </location>
</feature>
<dbReference type="GO" id="GO:0015629">
    <property type="term" value="C:actin cytoskeleton"/>
    <property type="evidence" value="ECO:0007669"/>
    <property type="project" value="UniProtKB-ARBA"/>
</dbReference>
<keyword evidence="2" id="KW-0963">Cytoplasm</keyword>
<evidence type="ECO:0000256" key="1">
    <source>
        <dbReference type="ARBA" id="ARBA00004245"/>
    </source>
</evidence>
<dbReference type="PANTHER" id="PTHR17271">
    <property type="entry name" value="PLECKSTRIN HOMOLOGY PH DOMAIN-CONTAINING PROTEIN"/>
    <property type="match status" value="1"/>
</dbReference>
<name>A0AAD1SQU8_PELCU</name>
<feature type="compositionally biased region" description="Polar residues" evidence="8">
    <location>
        <begin position="310"/>
        <end position="320"/>
    </location>
</feature>
<dbReference type="PROSITE" id="PS50003">
    <property type="entry name" value="PH_DOMAIN"/>
    <property type="match status" value="2"/>
</dbReference>
<feature type="compositionally biased region" description="Low complexity" evidence="8">
    <location>
        <begin position="542"/>
        <end position="551"/>
    </location>
</feature>
<dbReference type="InterPro" id="IPR011993">
    <property type="entry name" value="PH-like_dom_sf"/>
</dbReference>
<feature type="compositionally biased region" description="Polar residues" evidence="8">
    <location>
        <begin position="273"/>
        <end position="285"/>
    </location>
</feature>
<dbReference type="InterPro" id="IPR001849">
    <property type="entry name" value="PH_domain"/>
</dbReference>
<gene>
    <name evidence="10" type="ORF">PECUL_23A035348</name>
</gene>
<feature type="compositionally biased region" description="Basic and acidic residues" evidence="8">
    <location>
        <begin position="263"/>
        <end position="272"/>
    </location>
</feature>
<feature type="region of interest" description="Disordered" evidence="8">
    <location>
        <begin position="542"/>
        <end position="606"/>
    </location>
</feature>
<dbReference type="Pfam" id="PF00169">
    <property type="entry name" value="PH"/>
    <property type="match status" value="2"/>
</dbReference>
<protein>
    <recommendedName>
        <fullName evidence="9">PH domain-containing protein</fullName>
    </recommendedName>
</protein>
<feature type="coiled-coil region" evidence="7">
    <location>
        <begin position="2103"/>
        <end position="2169"/>
    </location>
</feature>
<dbReference type="InterPro" id="IPR039597">
    <property type="entry name" value="M-RIP_PH"/>
</dbReference>
<evidence type="ECO:0000256" key="7">
    <source>
        <dbReference type="SAM" id="Coils"/>
    </source>
</evidence>
<feature type="compositionally biased region" description="Basic and acidic residues" evidence="8">
    <location>
        <begin position="561"/>
        <end position="587"/>
    </location>
</feature>
<dbReference type="FunFam" id="2.30.29.30:FF:000133">
    <property type="entry name" value="myosin phosphatase Rho-interacting protein isoform X1"/>
    <property type="match status" value="1"/>
</dbReference>
<evidence type="ECO:0000256" key="5">
    <source>
        <dbReference type="ARBA" id="ARBA00023203"/>
    </source>
</evidence>
<dbReference type="Proteomes" id="UP001295444">
    <property type="component" value="Chromosome 07"/>
</dbReference>
<dbReference type="CDD" id="cd13275">
    <property type="entry name" value="PH_M-RIP"/>
    <property type="match status" value="1"/>
</dbReference>
<feature type="compositionally biased region" description="Basic and acidic residues" evidence="8">
    <location>
        <begin position="321"/>
        <end position="337"/>
    </location>
</feature>
<dbReference type="GO" id="GO:0051015">
    <property type="term" value="F:actin filament binding"/>
    <property type="evidence" value="ECO:0007669"/>
    <property type="project" value="TreeGrafter"/>
</dbReference>
<feature type="coiled-coil region" evidence="7">
    <location>
        <begin position="1875"/>
        <end position="1902"/>
    </location>
</feature>
<evidence type="ECO:0000256" key="6">
    <source>
        <dbReference type="ARBA" id="ARBA00023212"/>
    </source>
</evidence>
<evidence type="ECO:0000256" key="8">
    <source>
        <dbReference type="SAM" id="MobiDB-lite"/>
    </source>
</evidence>
<evidence type="ECO:0000313" key="10">
    <source>
        <dbReference type="EMBL" id="CAH2307754.1"/>
    </source>
</evidence>
<sequence>MAAKENPCKKFQANIFNKSKCQNCFKPRESHLLSDQDLNQAKPIYGGWLLLAPEGTDFDNPMHRSRKWQRRFFILYEQGLLRYALDEMPTTLPQGTINMNQCTDVIDGESRTGQKFSLCILTPEEHFIRAENKEIINGWLEMLIVYPKTNKQNQKKKRKVEPPTPQEPGPAKMAATSTGIPSAEKIPATKSTLWQEEAKDKDVQDSSSGTSSGSSSPHQSPVQMPSSPCEPMPESKVDGGLVNGDRVDGGRKTRVESGYFSLEKTKDLKTEEQPLQTPHSPSNPDAPSRRSVVIEKFEALDIEKAEHMETNCSTVPSSEVRQGRSEKRSFPRKRDESGVSTLPDVSASHMSPYRRAKSLDRRSSESSMTPDLLNFKKGWLTKQYQDGQWKKHWFVLTDQTLRYYRDSVAEEAADLDGEIDLSACHDVTEYPVQRNYGFQIHTKEGEFTLSAMTSGIRRNWIQTIIKHVRPNTAPDVTSSLPEEKNKTSSSFSASSVPNDKLDSEHSDADVEQKRSRARERRREGRSKTFDWAEFRPIQQALAQERAQAAQAMKSISSYDTTDSKSDLGELERERARRREERRKRFESTDSVEESTGEDGSRMEIDRGPLTSENVDVRANVQVEIEQRWQQVETTPLREEKQIPISPLPIGSPKHSSEDTIALLEKQLEQSQKEVSDLLAENLLLQQRLKQAMEQQQNARDGYVLQTELADPSSDAWQRLHKVNEDLQTELEGQCRRQELLNSQMQTLKHSYSEAKDSIRHHEAEIVGLHARINSLSAELSIKEETLTKVKIDLKNEKEKTKEVLEEWQSNEAALSSQLRINQQKLKDAESFLLMKSQELRELEMEQALQRDFQKETQRLQEKVADLSFQLEASEQSRIRTEERLQMNYEELLASYETEKQLLLHSLKEAEDKLVDYEYKLQENEQLMENLQKEKLNTNSETSILVHHLEGQLAGKESKIQKLEGYVREVEGERDQLKSACQKMASQMAMNDTNSANLQANLQMRDAECQNLRNSQEKASKELVKFKESMREKEEENICILETHRKTVEKKDQDINEAMIKMAALGNSLEETETKLKAKEEALLKVYNFNIESQTKEIEMLRIQLEGAKNQIAVFKKNLQSHRGDTFGEEQGMARVMEIGQDLQGCSSSNTVETCAGMFATEREDTGAKRQRIRFSSIQCQKYIHADSGEKTWTSSNSSDSSQEQCVSEEGALSVSVTQDLSSGPSDVDGYLSIIHSLESQLCVNEEKLKDMTLQLENERNCNQEALLDLHNQWSRTESSLREELQNRITQINTMAKQLETENITRLELERWRCTGFQKDVLNCLEACRKLHQDLPFQGVTTGPFSSTLPSCQSSLMNTIHSLEKLLQYKISSEGCSTAIQCEDISSPTEIQSESHKDTLQNLAEKIDFQAKLVNNLASAVMQARSDSSQSSHELKPYSEDFSSMSLVEVFTKKVMLLRDYSRMLEGFSKAIVSYANESPINPPPVQDLFQTLSDNTLIKAELDLTTQKLDFCRGHVKILEAELKKANPTLDQRSLLERGTIFYEQLGVEHCVYQRIPPCHLSASEPCDYSQLVGQSCLSRLQGSMGDSVMPFEEELAKHLREHADTLKGISSAFMSMQNTEIHSNMQSFLEVSKQLSCCEKTLDPCNVFSVLVQDAVVQAQIQYVTCKTRLEYEREMKMLVDRLCHLHSEALEKVQHECQVLVQNKQDELSDMIKRERAASEAIVNQATEIEKHLGEAEASFKEKLSLVESSYEREIQSLMESWAERENILKAEQGKALNKYETSELEKQNSERHYVEQIRILEAKFQDKILELNDLHRDEIMALENRYTHSIQQLQETLDIYQREHPDILSLEEEPSTSSWLVTDSGASEATESTNLRDRVLELETQIDMMREQLERKHQDGNASALKEKYQADFENLKATCERGFAAMEETHQKKIEDLQRQHQRELEKLRDEKDRLLAEETAATISAIEAMKNAHREELERELEKTHRSQISSVNADVESLRRQYLEELNSIQRELEVLSEQYSQKCLENAHLAQALEAERQALRQCQRENQELNAHNQELNNRLATEITRLRALVTGDGGGELSPLTQGKDSYELEVLLRVKESEIQYQKQEISSLKDELHTALRDKKYMSDKYKDIYSELSNAKAKAECDISRLKDQLKTATEMLGDKTPENPSVSGYDIMKSKSNPDFLKNDRSSINRQLRNIRSKSLKEGLTVQERLKIFESQDIKKH</sequence>
<feature type="compositionally biased region" description="Basic and acidic residues" evidence="8">
    <location>
        <begin position="245"/>
        <end position="255"/>
    </location>
</feature>
<keyword evidence="5" id="KW-0009">Actin-binding</keyword>
<feature type="region of interest" description="Disordered" evidence="8">
    <location>
        <begin position="472"/>
        <end position="526"/>
    </location>
</feature>
<evidence type="ECO:0000256" key="2">
    <source>
        <dbReference type="ARBA" id="ARBA00022490"/>
    </source>
</evidence>
<reference evidence="10" key="1">
    <citation type="submission" date="2022-03" db="EMBL/GenBank/DDBJ databases">
        <authorList>
            <person name="Alioto T."/>
            <person name="Alioto T."/>
            <person name="Gomez Garrido J."/>
        </authorList>
    </citation>
    <scope>NUCLEOTIDE SEQUENCE</scope>
</reference>
<feature type="coiled-coil region" evidence="7">
    <location>
        <begin position="1931"/>
        <end position="2074"/>
    </location>
</feature>
<keyword evidence="3" id="KW-0597">Phosphoprotein</keyword>
<feature type="compositionally biased region" description="Low complexity" evidence="8">
    <location>
        <begin position="224"/>
        <end position="234"/>
    </location>
</feature>
<evidence type="ECO:0000256" key="4">
    <source>
        <dbReference type="ARBA" id="ARBA00023054"/>
    </source>
</evidence>
<keyword evidence="6" id="KW-0206">Cytoskeleton</keyword>
<keyword evidence="11" id="KW-1185">Reference proteome</keyword>
<dbReference type="SUPFAM" id="SSF50729">
    <property type="entry name" value="PH domain-like"/>
    <property type="match status" value="2"/>
</dbReference>
<dbReference type="EMBL" id="OW240918">
    <property type="protein sequence ID" value="CAH2307754.1"/>
    <property type="molecule type" value="Genomic_DNA"/>
</dbReference>
<dbReference type="Gene3D" id="2.30.29.30">
    <property type="entry name" value="Pleckstrin-homology domain (PH domain)/Phosphotyrosine-binding domain (PTB)"/>
    <property type="match status" value="2"/>
</dbReference>
<dbReference type="SMART" id="SM00233">
    <property type="entry name" value="PH"/>
    <property type="match status" value="2"/>
</dbReference>
<feature type="coiled-coil region" evidence="7">
    <location>
        <begin position="878"/>
        <end position="1124"/>
    </location>
</feature>
<feature type="region of interest" description="Disordered" evidence="8">
    <location>
        <begin position="309"/>
        <end position="367"/>
    </location>
</feature>
<comment type="subcellular location">
    <subcellularLocation>
        <location evidence="1">Cytoplasm</location>
        <location evidence="1">Cytoskeleton</location>
    </subcellularLocation>
</comment>
<dbReference type="InterPro" id="IPR052223">
    <property type="entry name" value="Actin_Cytoskeleton_Reg"/>
</dbReference>
<feature type="compositionally biased region" description="Low complexity" evidence="8">
    <location>
        <begin position="206"/>
        <end position="216"/>
    </location>
</feature>
<feature type="domain" description="PH" evidence="9">
    <location>
        <begin position="42"/>
        <end position="148"/>
    </location>
</feature>
<dbReference type="PANTHER" id="PTHR17271:SF9">
    <property type="entry name" value="MYOSIN PHOSPHATASE RHO-INTERACTING PROTEIN"/>
    <property type="match status" value="1"/>
</dbReference>
<feature type="coiled-coil region" evidence="7">
    <location>
        <begin position="744"/>
        <end position="810"/>
    </location>
</feature>
<feature type="domain" description="PH" evidence="9">
    <location>
        <begin position="373"/>
        <end position="469"/>
    </location>
</feature>
<evidence type="ECO:0000313" key="11">
    <source>
        <dbReference type="Proteomes" id="UP001295444"/>
    </source>
</evidence>
<organism evidence="10 11">
    <name type="scientific">Pelobates cultripes</name>
    <name type="common">Western spadefoot toad</name>
    <dbReference type="NCBI Taxonomy" id="61616"/>
    <lineage>
        <taxon>Eukaryota</taxon>
        <taxon>Metazoa</taxon>
        <taxon>Chordata</taxon>
        <taxon>Craniata</taxon>
        <taxon>Vertebrata</taxon>
        <taxon>Euteleostomi</taxon>
        <taxon>Amphibia</taxon>
        <taxon>Batrachia</taxon>
        <taxon>Anura</taxon>
        <taxon>Pelobatoidea</taxon>
        <taxon>Pelobatidae</taxon>
        <taxon>Pelobates</taxon>
    </lineage>
</organism>
<accession>A0AAD1SQU8</accession>
<keyword evidence="4 7" id="KW-0175">Coiled coil</keyword>
<proteinExistence type="predicted"/>
<evidence type="ECO:0000256" key="3">
    <source>
        <dbReference type="ARBA" id="ARBA00022553"/>
    </source>
</evidence>
<evidence type="ECO:0000259" key="9">
    <source>
        <dbReference type="PROSITE" id="PS50003"/>
    </source>
</evidence>